<evidence type="ECO:0000313" key="2">
    <source>
        <dbReference type="EMBL" id="MDO7841919.1"/>
    </source>
</evidence>
<reference evidence="2" key="1">
    <citation type="submission" date="2023-07" db="EMBL/GenBank/DDBJ databases">
        <authorList>
            <person name="Kim M.K."/>
        </authorList>
    </citation>
    <scope>NUCLEOTIDE SEQUENCE</scope>
    <source>
        <strain evidence="2">CA1-15</strain>
    </source>
</reference>
<protein>
    <recommendedName>
        <fullName evidence="1">DUF6894 domain-containing protein</fullName>
    </recommendedName>
</protein>
<dbReference type="InterPro" id="IPR054189">
    <property type="entry name" value="DUF6894"/>
</dbReference>
<name>A0ABT8ZWG2_9SPHN</name>
<keyword evidence="3" id="KW-1185">Reference proteome</keyword>
<accession>A0ABT8ZWG2</accession>
<dbReference type="RefSeq" id="WP_304560377.1">
    <property type="nucleotide sequence ID" value="NZ_JAUQSZ010000003.1"/>
</dbReference>
<evidence type="ECO:0000259" key="1">
    <source>
        <dbReference type="Pfam" id="PF21834"/>
    </source>
</evidence>
<gene>
    <name evidence="2" type="ORF">Q5H94_06250</name>
</gene>
<dbReference type="EMBL" id="JAUQSZ010000003">
    <property type="protein sequence ID" value="MDO7841919.1"/>
    <property type="molecule type" value="Genomic_DNA"/>
</dbReference>
<dbReference type="Proteomes" id="UP001176468">
    <property type="component" value="Unassembled WGS sequence"/>
</dbReference>
<sequence>MSISFAQLSVAADHLRRMSRYYFHVFNDEETRDDEGQEFPDVAAAHARARYEVQRLAAHSITEHGHLVLHHRIEVEDQDGNWIATVQFGDVVEIRQ</sequence>
<organism evidence="2 3">
    <name type="scientific">Sphingomonas immobilis</name>
    <dbReference type="NCBI Taxonomy" id="3063997"/>
    <lineage>
        <taxon>Bacteria</taxon>
        <taxon>Pseudomonadati</taxon>
        <taxon>Pseudomonadota</taxon>
        <taxon>Alphaproteobacteria</taxon>
        <taxon>Sphingomonadales</taxon>
        <taxon>Sphingomonadaceae</taxon>
        <taxon>Sphingomonas</taxon>
    </lineage>
</organism>
<dbReference type="Pfam" id="PF21834">
    <property type="entry name" value="DUF6894"/>
    <property type="match status" value="1"/>
</dbReference>
<evidence type="ECO:0000313" key="3">
    <source>
        <dbReference type="Proteomes" id="UP001176468"/>
    </source>
</evidence>
<comment type="caution">
    <text evidence="2">The sequence shown here is derived from an EMBL/GenBank/DDBJ whole genome shotgun (WGS) entry which is preliminary data.</text>
</comment>
<proteinExistence type="predicted"/>
<feature type="domain" description="DUF6894" evidence="1">
    <location>
        <begin position="20"/>
        <end position="88"/>
    </location>
</feature>